<dbReference type="OMA" id="GQRRSWN"/>
<organism evidence="4 5">
    <name type="scientific">Drosophila mojavensis</name>
    <name type="common">Fruit fly</name>
    <dbReference type="NCBI Taxonomy" id="7230"/>
    <lineage>
        <taxon>Eukaryota</taxon>
        <taxon>Metazoa</taxon>
        <taxon>Ecdysozoa</taxon>
        <taxon>Arthropoda</taxon>
        <taxon>Hexapoda</taxon>
        <taxon>Insecta</taxon>
        <taxon>Pterygota</taxon>
        <taxon>Neoptera</taxon>
        <taxon>Endopterygota</taxon>
        <taxon>Diptera</taxon>
        <taxon>Brachycera</taxon>
        <taxon>Muscomorpha</taxon>
        <taxon>Ephydroidea</taxon>
        <taxon>Drosophilidae</taxon>
        <taxon>Drosophila</taxon>
    </lineage>
</organism>
<accession>B4KNL1</accession>
<dbReference type="Pfam" id="PF05267">
    <property type="entry name" value="DUF725"/>
    <property type="match status" value="1"/>
</dbReference>
<feature type="chain" id="PRO_5002814231" description="Protein TsetseEP domain-containing protein" evidence="2">
    <location>
        <begin position="18"/>
        <end position="387"/>
    </location>
</feature>
<feature type="domain" description="Protein TsetseEP" evidence="3">
    <location>
        <begin position="54"/>
        <end position="170"/>
    </location>
</feature>
<feature type="compositionally biased region" description="Low complexity" evidence="1">
    <location>
        <begin position="333"/>
        <end position="344"/>
    </location>
</feature>
<evidence type="ECO:0000313" key="5">
    <source>
        <dbReference type="Proteomes" id="UP000009192"/>
    </source>
</evidence>
<dbReference type="InParanoid" id="B4KNL1"/>
<keyword evidence="2" id="KW-0732">Signal</keyword>
<dbReference type="PANTHER" id="PTHR36493:SF3">
    <property type="entry name" value="CHITIN-BINDING TYPE-4 DOMAIN-CONTAINING PROTEIN"/>
    <property type="match status" value="1"/>
</dbReference>
<dbReference type="PROSITE" id="PS51257">
    <property type="entry name" value="PROKAR_LIPOPROTEIN"/>
    <property type="match status" value="1"/>
</dbReference>
<dbReference type="InterPro" id="IPR007931">
    <property type="entry name" value="TsetseEP"/>
</dbReference>
<dbReference type="AlphaFoldDB" id="B4KNL1"/>
<gene>
    <name evidence="4" type="primary">Dmoj\GI19279</name>
    <name evidence="4" type="ORF">Dmoj_GI19279</name>
</gene>
<feature type="signal peptide" evidence="2">
    <location>
        <begin position="1"/>
        <end position="17"/>
    </location>
</feature>
<evidence type="ECO:0000256" key="2">
    <source>
        <dbReference type="SAM" id="SignalP"/>
    </source>
</evidence>
<proteinExistence type="predicted"/>
<dbReference type="PhylomeDB" id="B4KNL1"/>
<evidence type="ECO:0000259" key="3">
    <source>
        <dbReference type="Pfam" id="PF05267"/>
    </source>
</evidence>
<name>B4KNL1_DROMO</name>
<dbReference type="KEGG" id="dmo:Dmoj_GI19279"/>
<feature type="region of interest" description="Disordered" evidence="1">
    <location>
        <begin position="291"/>
        <end position="344"/>
    </location>
</feature>
<dbReference type="eggNOG" id="ENOG502RYEU">
    <property type="taxonomic scope" value="Eukaryota"/>
</dbReference>
<keyword evidence="5" id="KW-1185">Reference proteome</keyword>
<sequence>MKYTIALCLVLAAGCNAFYSTQDVDFQPFLTRQQNAMRFLISAHAVNTHADLVNTCFDEYLYNQQNAMFNYNKFYTGCVNTAESEKNDLTAESAAIRQDLLSRSDNMCGVLSSCDKYVDGLEFFDCYRNASTDSYKIMFTLNSDANIQFNTISAKYDIINFDLKTCVDTARLDYARELEKCDADFNACLNGGAESSTTEAPIVTTEAPVVTTEAPVVTTEAPVVTTEAPVVTTEAPVVSTEAPVVTTEAPVVTTEAPVVSTEAPVVTTEAPVVTTEAPVDTTEGPVVTTEAPVDTTEAPVDTTEAPVDTTEAPVDTTEAPVDTTEAPVDTTEAPVDTTEVPVDTTEAPESIDTTEAQVFTTEKMPEEDIDMMSLTFGKLMNKLKRVF</sequence>
<evidence type="ECO:0000313" key="4">
    <source>
        <dbReference type="EMBL" id="EDW08970.1"/>
    </source>
</evidence>
<dbReference type="HOGENOM" id="CLU_054640_0_0_1"/>
<evidence type="ECO:0000256" key="1">
    <source>
        <dbReference type="SAM" id="MobiDB-lite"/>
    </source>
</evidence>
<dbReference type="Proteomes" id="UP000009192">
    <property type="component" value="Unassembled WGS sequence"/>
</dbReference>
<protein>
    <recommendedName>
        <fullName evidence="3">Protein TsetseEP domain-containing protein</fullName>
    </recommendedName>
</protein>
<dbReference type="PANTHER" id="PTHR36493">
    <property type="entry name" value="NEUROBLAST DIFFERENTIATION-ASSOCIATED PROTEIN AHNAK-LIKE PROTEIN"/>
    <property type="match status" value="1"/>
</dbReference>
<reference evidence="4 5" key="1">
    <citation type="journal article" date="2007" name="Nature">
        <title>Evolution of genes and genomes on the Drosophila phylogeny.</title>
        <authorList>
            <consortium name="Drosophila 12 Genomes Consortium"/>
            <person name="Clark A.G."/>
            <person name="Eisen M.B."/>
            <person name="Smith D.R."/>
            <person name="Bergman C.M."/>
            <person name="Oliver B."/>
            <person name="Markow T.A."/>
            <person name="Kaufman T.C."/>
            <person name="Kellis M."/>
            <person name="Gelbart W."/>
            <person name="Iyer V.N."/>
            <person name="Pollard D.A."/>
            <person name="Sackton T.B."/>
            <person name="Larracuente A.M."/>
            <person name="Singh N.D."/>
            <person name="Abad J.P."/>
            <person name="Abt D.N."/>
            <person name="Adryan B."/>
            <person name="Aguade M."/>
            <person name="Akashi H."/>
            <person name="Anderson W.W."/>
            <person name="Aquadro C.F."/>
            <person name="Ardell D.H."/>
            <person name="Arguello R."/>
            <person name="Artieri C.G."/>
            <person name="Barbash D.A."/>
            <person name="Barker D."/>
            <person name="Barsanti P."/>
            <person name="Batterham P."/>
            <person name="Batzoglou S."/>
            <person name="Begun D."/>
            <person name="Bhutkar A."/>
            <person name="Blanco E."/>
            <person name="Bosak S.A."/>
            <person name="Bradley R.K."/>
            <person name="Brand A.D."/>
            <person name="Brent M.R."/>
            <person name="Brooks A.N."/>
            <person name="Brown R.H."/>
            <person name="Butlin R.K."/>
            <person name="Caggese C."/>
            <person name="Calvi B.R."/>
            <person name="Bernardo de Carvalho A."/>
            <person name="Caspi A."/>
            <person name="Castrezana S."/>
            <person name="Celniker S.E."/>
            <person name="Chang J.L."/>
            <person name="Chapple C."/>
            <person name="Chatterji S."/>
            <person name="Chinwalla A."/>
            <person name="Civetta A."/>
            <person name="Clifton S.W."/>
            <person name="Comeron J.M."/>
            <person name="Costello J.C."/>
            <person name="Coyne J.A."/>
            <person name="Daub J."/>
            <person name="David R.G."/>
            <person name="Delcher A.L."/>
            <person name="Delehaunty K."/>
            <person name="Do C.B."/>
            <person name="Ebling H."/>
            <person name="Edwards K."/>
            <person name="Eickbush T."/>
            <person name="Evans J.D."/>
            <person name="Filipski A."/>
            <person name="Findeiss S."/>
            <person name="Freyhult E."/>
            <person name="Fulton L."/>
            <person name="Fulton R."/>
            <person name="Garcia A.C."/>
            <person name="Gardiner A."/>
            <person name="Garfield D.A."/>
            <person name="Garvin B.E."/>
            <person name="Gibson G."/>
            <person name="Gilbert D."/>
            <person name="Gnerre S."/>
            <person name="Godfrey J."/>
            <person name="Good R."/>
            <person name="Gotea V."/>
            <person name="Gravely B."/>
            <person name="Greenberg A.J."/>
            <person name="Griffiths-Jones S."/>
            <person name="Gross S."/>
            <person name="Guigo R."/>
            <person name="Gustafson E.A."/>
            <person name="Haerty W."/>
            <person name="Hahn M.W."/>
            <person name="Halligan D.L."/>
            <person name="Halpern A.L."/>
            <person name="Halter G.M."/>
            <person name="Han M.V."/>
            <person name="Heger A."/>
            <person name="Hillier L."/>
            <person name="Hinrichs A.S."/>
            <person name="Holmes I."/>
            <person name="Hoskins R.A."/>
            <person name="Hubisz M.J."/>
            <person name="Hultmark D."/>
            <person name="Huntley M.A."/>
            <person name="Jaffe D.B."/>
            <person name="Jagadeeshan S."/>
            <person name="Jeck W.R."/>
            <person name="Johnson J."/>
            <person name="Jones C.D."/>
            <person name="Jordan W.C."/>
            <person name="Karpen G.H."/>
            <person name="Kataoka E."/>
            <person name="Keightley P.D."/>
            <person name="Kheradpour P."/>
            <person name="Kirkness E.F."/>
            <person name="Koerich L.B."/>
            <person name="Kristiansen K."/>
            <person name="Kudrna D."/>
            <person name="Kulathinal R.J."/>
            <person name="Kumar S."/>
            <person name="Kwok R."/>
            <person name="Lander E."/>
            <person name="Langley C.H."/>
            <person name="Lapoint R."/>
            <person name="Lazzaro B.P."/>
            <person name="Lee S.J."/>
            <person name="Levesque L."/>
            <person name="Li R."/>
            <person name="Lin C.F."/>
            <person name="Lin M.F."/>
            <person name="Lindblad-Toh K."/>
            <person name="Llopart A."/>
            <person name="Long M."/>
            <person name="Low L."/>
            <person name="Lozovsky E."/>
            <person name="Lu J."/>
            <person name="Luo M."/>
            <person name="Machado C.A."/>
            <person name="Makalowski W."/>
            <person name="Marzo M."/>
            <person name="Matsuda M."/>
            <person name="Matzkin L."/>
            <person name="McAllister B."/>
            <person name="McBride C.S."/>
            <person name="McKernan B."/>
            <person name="McKernan K."/>
            <person name="Mendez-Lago M."/>
            <person name="Minx P."/>
            <person name="Mollenhauer M.U."/>
            <person name="Montooth K."/>
            <person name="Mount S.M."/>
            <person name="Mu X."/>
            <person name="Myers E."/>
            <person name="Negre B."/>
            <person name="Newfeld S."/>
            <person name="Nielsen R."/>
            <person name="Noor M.A."/>
            <person name="O'Grady P."/>
            <person name="Pachter L."/>
            <person name="Papaceit M."/>
            <person name="Parisi M.J."/>
            <person name="Parisi M."/>
            <person name="Parts L."/>
            <person name="Pedersen J.S."/>
            <person name="Pesole G."/>
            <person name="Phillippy A.M."/>
            <person name="Ponting C.P."/>
            <person name="Pop M."/>
            <person name="Porcelli D."/>
            <person name="Powell J.R."/>
            <person name="Prohaska S."/>
            <person name="Pruitt K."/>
            <person name="Puig M."/>
            <person name="Quesneville H."/>
            <person name="Ram K.R."/>
            <person name="Rand D."/>
            <person name="Rasmussen M.D."/>
            <person name="Reed L.K."/>
            <person name="Reenan R."/>
            <person name="Reily A."/>
            <person name="Remington K.A."/>
            <person name="Rieger T.T."/>
            <person name="Ritchie M.G."/>
            <person name="Robin C."/>
            <person name="Rogers Y.H."/>
            <person name="Rohde C."/>
            <person name="Rozas J."/>
            <person name="Rubenfield M.J."/>
            <person name="Ruiz A."/>
            <person name="Russo S."/>
            <person name="Salzberg S.L."/>
            <person name="Sanchez-Gracia A."/>
            <person name="Saranga D.J."/>
            <person name="Sato H."/>
            <person name="Schaeffer S.W."/>
            <person name="Schatz M.C."/>
            <person name="Schlenke T."/>
            <person name="Schwartz R."/>
            <person name="Segarra C."/>
            <person name="Singh R.S."/>
            <person name="Sirot L."/>
            <person name="Sirota M."/>
            <person name="Sisneros N.B."/>
            <person name="Smith C.D."/>
            <person name="Smith T.F."/>
            <person name="Spieth J."/>
            <person name="Stage D.E."/>
            <person name="Stark A."/>
            <person name="Stephan W."/>
            <person name="Strausberg R.L."/>
            <person name="Strempel S."/>
            <person name="Sturgill D."/>
            <person name="Sutton G."/>
            <person name="Sutton G.G."/>
            <person name="Tao W."/>
            <person name="Teichmann S."/>
            <person name="Tobari Y.N."/>
            <person name="Tomimura Y."/>
            <person name="Tsolas J.M."/>
            <person name="Valente V.L."/>
            <person name="Venter E."/>
            <person name="Venter J.C."/>
            <person name="Vicario S."/>
            <person name="Vieira F.G."/>
            <person name="Vilella A.J."/>
            <person name="Villasante A."/>
            <person name="Walenz B."/>
            <person name="Wang J."/>
            <person name="Wasserman M."/>
            <person name="Watts T."/>
            <person name="Wilson D."/>
            <person name="Wilson R.K."/>
            <person name="Wing R.A."/>
            <person name="Wolfner M.F."/>
            <person name="Wong A."/>
            <person name="Wong G.K."/>
            <person name="Wu C.I."/>
            <person name="Wu G."/>
            <person name="Yamamoto D."/>
            <person name="Yang H.P."/>
            <person name="Yang S.P."/>
            <person name="Yorke J.A."/>
            <person name="Yoshida K."/>
            <person name="Zdobnov E."/>
            <person name="Zhang P."/>
            <person name="Zhang Y."/>
            <person name="Zimin A.V."/>
            <person name="Baldwin J."/>
            <person name="Abdouelleil A."/>
            <person name="Abdulkadir J."/>
            <person name="Abebe A."/>
            <person name="Abera B."/>
            <person name="Abreu J."/>
            <person name="Acer S.C."/>
            <person name="Aftuck L."/>
            <person name="Alexander A."/>
            <person name="An P."/>
            <person name="Anderson E."/>
            <person name="Anderson S."/>
            <person name="Arachi H."/>
            <person name="Azer M."/>
            <person name="Bachantsang P."/>
            <person name="Barry A."/>
            <person name="Bayul T."/>
            <person name="Berlin A."/>
            <person name="Bessette D."/>
            <person name="Bloom T."/>
            <person name="Blye J."/>
            <person name="Boguslavskiy L."/>
            <person name="Bonnet C."/>
            <person name="Boukhgalter B."/>
            <person name="Bourzgui I."/>
            <person name="Brown A."/>
            <person name="Cahill P."/>
            <person name="Channer S."/>
            <person name="Cheshatsang Y."/>
            <person name="Chuda L."/>
            <person name="Citroen M."/>
            <person name="Collymore A."/>
            <person name="Cooke P."/>
            <person name="Costello M."/>
            <person name="D'Aco K."/>
            <person name="Daza R."/>
            <person name="De Haan G."/>
            <person name="DeGray S."/>
            <person name="DeMaso C."/>
            <person name="Dhargay N."/>
            <person name="Dooley K."/>
            <person name="Dooley E."/>
            <person name="Doricent M."/>
            <person name="Dorje P."/>
            <person name="Dorjee K."/>
            <person name="Dupes A."/>
            <person name="Elong R."/>
            <person name="Falk J."/>
            <person name="Farina A."/>
            <person name="Faro S."/>
            <person name="Ferguson D."/>
            <person name="Fisher S."/>
            <person name="Foley C.D."/>
            <person name="Franke A."/>
            <person name="Friedrich D."/>
            <person name="Gadbois L."/>
            <person name="Gearin G."/>
            <person name="Gearin C.R."/>
            <person name="Giannoukos G."/>
            <person name="Goode T."/>
            <person name="Graham J."/>
            <person name="Grandbois E."/>
            <person name="Grewal S."/>
            <person name="Gyaltsen K."/>
            <person name="Hafez N."/>
            <person name="Hagos B."/>
            <person name="Hall J."/>
            <person name="Henson C."/>
            <person name="Hollinger A."/>
            <person name="Honan T."/>
            <person name="Huard M.D."/>
            <person name="Hughes L."/>
            <person name="Hurhula B."/>
            <person name="Husby M.E."/>
            <person name="Kamat A."/>
            <person name="Kanga B."/>
            <person name="Kashin S."/>
            <person name="Khazanovich D."/>
            <person name="Kisner P."/>
            <person name="Lance K."/>
            <person name="Lara M."/>
            <person name="Lee W."/>
            <person name="Lennon N."/>
            <person name="Letendre F."/>
            <person name="LeVine R."/>
            <person name="Lipovsky A."/>
            <person name="Liu X."/>
            <person name="Liu J."/>
            <person name="Liu S."/>
            <person name="Lokyitsang T."/>
            <person name="Lokyitsang Y."/>
            <person name="Lubonja R."/>
            <person name="Lui A."/>
            <person name="MacDonald P."/>
            <person name="Magnisalis V."/>
            <person name="Maru K."/>
            <person name="Matthews C."/>
            <person name="McCusker W."/>
            <person name="McDonough S."/>
            <person name="Mehta T."/>
            <person name="Meldrim J."/>
            <person name="Meneus L."/>
            <person name="Mihai O."/>
            <person name="Mihalev A."/>
            <person name="Mihova T."/>
            <person name="Mittelman R."/>
            <person name="Mlenga V."/>
            <person name="Montmayeur A."/>
            <person name="Mulrain L."/>
            <person name="Navidi A."/>
            <person name="Naylor J."/>
            <person name="Negash T."/>
            <person name="Nguyen T."/>
            <person name="Nguyen N."/>
            <person name="Nicol R."/>
            <person name="Norbu C."/>
            <person name="Norbu N."/>
            <person name="Novod N."/>
            <person name="O'Neill B."/>
            <person name="Osman S."/>
            <person name="Markiewicz E."/>
            <person name="Oyono O.L."/>
            <person name="Patti C."/>
            <person name="Phunkhang P."/>
            <person name="Pierre F."/>
            <person name="Priest M."/>
            <person name="Raghuraman S."/>
            <person name="Rege F."/>
            <person name="Reyes R."/>
            <person name="Rise C."/>
            <person name="Rogov P."/>
            <person name="Ross K."/>
            <person name="Ryan E."/>
            <person name="Settipalli S."/>
            <person name="Shea T."/>
            <person name="Sherpa N."/>
            <person name="Shi L."/>
            <person name="Shih D."/>
            <person name="Sparrow T."/>
            <person name="Spaulding J."/>
            <person name="Stalker J."/>
            <person name="Stange-Thomann N."/>
            <person name="Stavropoulos S."/>
            <person name="Stone C."/>
            <person name="Strader C."/>
            <person name="Tesfaye S."/>
            <person name="Thomson T."/>
            <person name="Thoulutsang Y."/>
            <person name="Thoulutsang D."/>
            <person name="Topham K."/>
            <person name="Topping I."/>
            <person name="Tsamla T."/>
            <person name="Vassiliev H."/>
            <person name="Vo A."/>
            <person name="Wangchuk T."/>
            <person name="Wangdi T."/>
            <person name="Weiand M."/>
            <person name="Wilkinson J."/>
            <person name="Wilson A."/>
            <person name="Yadav S."/>
            <person name="Young G."/>
            <person name="Yu Q."/>
            <person name="Zembek L."/>
            <person name="Zhong D."/>
            <person name="Zimmer A."/>
            <person name="Zwirko Z."/>
            <person name="Jaffe D.B."/>
            <person name="Alvarez P."/>
            <person name="Brockman W."/>
            <person name="Butler J."/>
            <person name="Chin C."/>
            <person name="Gnerre S."/>
            <person name="Grabherr M."/>
            <person name="Kleber M."/>
            <person name="Mauceli E."/>
            <person name="MacCallum I."/>
        </authorList>
    </citation>
    <scope>NUCLEOTIDE SEQUENCE [LARGE SCALE GENOMIC DNA]</scope>
    <source>
        <strain evidence="5">Tucson 15081-1352.22</strain>
    </source>
</reference>
<dbReference type="EMBL" id="CH933808">
    <property type="protein sequence ID" value="EDW08970.1"/>
    <property type="molecule type" value="Genomic_DNA"/>
</dbReference>
<dbReference type="OrthoDB" id="7984027at2759"/>